<feature type="compositionally biased region" description="Basic residues" evidence="4">
    <location>
        <begin position="42"/>
        <end position="51"/>
    </location>
</feature>
<keyword evidence="2" id="KW-0547">Nucleotide-binding</keyword>
<gene>
    <name evidence="6" type="ORF">MPUS1402_LOCUS972</name>
</gene>
<dbReference type="PANTHER" id="PTHR19211">
    <property type="entry name" value="ATP-BINDING TRANSPORT PROTEIN-RELATED"/>
    <property type="match status" value="1"/>
</dbReference>
<accession>A0A7R9T8U5</accession>
<dbReference type="Gene3D" id="3.40.50.300">
    <property type="entry name" value="P-loop containing nucleotide triphosphate hydrolases"/>
    <property type="match status" value="2"/>
</dbReference>
<dbReference type="FunFam" id="3.40.50.300:FF:000011">
    <property type="entry name" value="Putative ABC transporter ATP-binding component"/>
    <property type="match status" value="1"/>
</dbReference>
<keyword evidence="3" id="KW-0067">ATP-binding</keyword>
<evidence type="ECO:0000256" key="3">
    <source>
        <dbReference type="ARBA" id="ARBA00022840"/>
    </source>
</evidence>
<dbReference type="InterPro" id="IPR032781">
    <property type="entry name" value="ABC_tran_Xtn"/>
</dbReference>
<dbReference type="SMART" id="SM00382">
    <property type="entry name" value="AAA"/>
    <property type="match status" value="2"/>
</dbReference>
<dbReference type="Pfam" id="PF12848">
    <property type="entry name" value="ABC_tran_Xtn"/>
    <property type="match status" value="1"/>
</dbReference>
<evidence type="ECO:0000256" key="4">
    <source>
        <dbReference type="SAM" id="MobiDB-lite"/>
    </source>
</evidence>
<evidence type="ECO:0000256" key="1">
    <source>
        <dbReference type="ARBA" id="ARBA00022737"/>
    </source>
</evidence>
<dbReference type="AlphaFoldDB" id="A0A7R9T8U5"/>
<sequence length="711" mass="75127">MSSASARALSSASGTEWMTCSLGKSRACVPARRGVATVTCKAGKKGARKAKSAPPPPPKTNDASSRAGTTPTTTTPKPTTTPPKRRSEEDELRVPYGDASGAAMKLTDVMLSVADTDLLRDGSMTVMKSQVVGLVGGNGCGKSTLLKCIAGRRALDDGAIAISSDLEVGYFEQTAVSGSELTVYQEARARMTRINAAEAALRAAELQCESAEVEEACKGADAYMAALEEFDAAGGNGAEKRIASVLDGLGFARSQWDVVCDDLSGGWQMRVALARLLLSPAGSQDNGLLLLDEPTNHLDEASKKWLSAWIKSSPSTTVIVSHEKELLDGACSHIAEVRGKGLHWYVGNYTAFLEARDERIRVAKALYEKQRVEAAELEDFVRRFSANASKASQAQSRAKLLEKLRVEMRKNESAATASFSDGAAGDASKMILKLMDPPASDNDVLELRGPGPGGGAKLGYDARAPILQGALKLERGQRIVVLGPNGAGKSTLLKSLAGTLPVVGGERVVGERVKIGVFSQDLAQELPSAERALDYVLASAREDDALLKEEKARNALGALGMSGHMALRTIGSLSGGEKARVALAAFVLRPRNVLLLDEPSNHLDIGAVNALTDGLRGWEGTVFAVSHNKEFCEALEPSHVVRVKAGEMFMENCYGLSDADFEHEVVAGDATALVKESGAIIVESSFDEEEGAAVEIVVTGSLDEEPVAVSR</sequence>
<feature type="region of interest" description="Disordered" evidence="4">
    <location>
        <begin position="36"/>
        <end position="95"/>
    </location>
</feature>
<feature type="domain" description="ABC transporter" evidence="5">
    <location>
        <begin position="439"/>
        <end position="670"/>
    </location>
</feature>
<dbReference type="InterPro" id="IPR027417">
    <property type="entry name" value="P-loop_NTPase"/>
</dbReference>
<dbReference type="Pfam" id="PF00005">
    <property type="entry name" value="ABC_tran"/>
    <property type="match status" value="2"/>
</dbReference>
<name>A0A7R9T8U5_MICPS</name>
<proteinExistence type="predicted"/>
<keyword evidence="1" id="KW-0677">Repeat</keyword>
<reference evidence="6" key="1">
    <citation type="submission" date="2021-01" db="EMBL/GenBank/DDBJ databases">
        <authorList>
            <person name="Corre E."/>
            <person name="Pelletier E."/>
            <person name="Niang G."/>
            <person name="Scheremetjew M."/>
            <person name="Finn R."/>
            <person name="Kale V."/>
            <person name="Holt S."/>
            <person name="Cochrane G."/>
            <person name="Meng A."/>
            <person name="Brown T."/>
            <person name="Cohen L."/>
        </authorList>
    </citation>
    <scope>NUCLEOTIDE SEQUENCE</scope>
    <source>
        <strain evidence="6">RCC1614</strain>
    </source>
</reference>
<dbReference type="GO" id="GO:0005524">
    <property type="term" value="F:ATP binding"/>
    <property type="evidence" value="ECO:0007669"/>
    <property type="project" value="UniProtKB-KW"/>
</dbReference>
<feature type="compositionally biased region" description="Low complexity" evidence="4">
    <location>
        <begin position="69"/>
        <end position="78"/>
    </location>
</feature>
<feature type="region of interest" description="Disordered" evidence="4">
    <location>
        <begin position="1"/>
        <end position="24"/>
    </location>
</feature>
<feature type="domain" description="ABC transporter" evidence="5">
    <location>
        <begin position="104"/>
        <end position="365"/>
    </location>
</feature>
<dbReference type="EMBL" id="HBDY01001277">
    <property type="protein sequence ID" value="CAD8227909.1"/>
    <property type="molecule type" value="Transcribed_RNA"/>
</dbReference>
<protein>
    <recommendedName>
        <fullName evidence="5">ABC transporter domain-containing protein</fullName>
    </recommendedName>
</protein>
<feature type="compositionally biased region" description="Low complexity" evidence="4">
    <location>
        <begin position="1"/>
        <end position="13"/>
    </location>
</feature>
<dbReference type="InterPro" id="IPR003593">
    <property type="entry name" value="AAA+_ATPase"/>
</dbReference>
<dbReference type="PANTHER" id="PTHR19211:SF133">
    <property type="entry name" value="ABC TRANSPORTER FAMILY PROTEIN"/>
    <property type="match status" value="1"/>
</dbReference>
<dbReference type="PROSITE" id="PS00211">
    <property type="entry name" value="ABC_TRANSPORTER_1"/>
    <property type="match status" value="2"/>
</dbReference>
<evidence type="ECO:0000256" key="2">
    <source>
        <dbReference type="ARBA" id="ARBA00022741"/>
    </source>
</evidence>
<dbReference type="CDD" id="cd03221">
    <property type="entry name" value="ABCF_EF-3"/>
    <property type="match status" value="2"/>
</dbReference>
<dbReference type="InterPro" id="IPR003439">
    <property type="entry name" value="ABC_transporter-like_ATP-bd"/>
</dbReference>
<dbReference type="InterPro" id="IPR017871">
    <property type="entry name" value="ABC_transporter-like_CS"/>
</dbReference>
<dbReference type="PROSITE" id="PS50893">
    <property type="entry name" value="ABC_TRANSPORTER_2"/>
    <property type="match status" value="2"/>
</dbReference>
<dbReference type="GO" id="GO:0016887">
    <property type="term" value="F:ATP hydrolysis activity"/>
    <property type="evidence" value="ECO:0007669"/>
    <property type="project" value="InterPro"/>
</dbReference>
<organism evidence="6">
    <name type="scientific">Micromonas pusilla</name>
    <name type="common">Picoplanktonic green alga</name>
    <name type="synonym">Chromulina pusilla</name>
    <dbReference type="NCBI Taxonomy" id="38833"/>
    <lineage>
        <taxon>Eukaryota</taxon>
        <taxon>Viridiplantae</taxon>
        <taxon>Chlorophyta</taxon>
        <taxon>Mamiellophyceae</taxon>
        <taxon>Mamiellales</taxon>
        <taxon>Mamiellaceae</taxon>
        <taxon>Micromonas</taxon>
    </lineage>
</organism>
<evidence type="ECO:0000259" key="5">
    <source>
        <dbReference type="PROSITE" id="PS50893"/>
    </source>
</evidence>
<dbReference type="SUPFAM" id="SSF52540">
    <property type="entry name" value="P-loop containing nucleoside triphosphate hydrolases"/>
    <property type="match status" value="2"/>
</dbReference>
<dbReference type="InterPro" id="IPR050611">
    <property type="entry name" value="ABCF"/>
</dbReference>
<evidence type="ECO:0000313" key="6">
    <source>
        <dbReference type="EMBL" id="CAD8227909.1"/>
    </source>
</evidence>